<organism evidence="1 2">
    <name type="scientific">Muiribacterium halophilum</name>
    <dbReference type="NCBI Taxonomy" id="2053465"/>
    <lineage>
        <taxon>Bacteria</taxon>
        <taxon>Candidatus Muiribacteriota</taxon>
        <taxon>Candidatus Muiribacteriia</taxon>
        <taxon>Candidatus Muiribacteriales</taxon>
        <taxon>Candidatus Muiribacteriaceae</taxon>
        <taxon>Candidatus Muiribacterium</taxon>
    </lineage>
</organism>
<gene>
    <name evidence="1" type="ORF">C0601_08765</name>
</gene>
<evidence type="ECO:0000313" key="1">
    <source>
        <dbReference type="EMBL" id="PLX16961.1"/>
    </source>
</evidence>
<accession>A0A2N5ZE71</accession>
<dbReference type="SUPFAM" id="SSF53187">
    <property type="entry name" value="Zn-dependent exopeptidases"/>
    <property type="match status" value="1"/>
</dbReference>
<dbReference type="Proteomes" id="UP000234857">
    <property type="component" value="Unassembled WGS sequence"/>
</dbReference>
<protein>
    <recommendedName>
        <fullName evidence="3">Peptidase M14 carboxypeptidase A domain-containing protein</fullName>
    </recommendedName>
</protein>
<sequence length="271" mass="30933">MMDMNKMISEIKSFAKGVDDILSPVEVIEWFENIAKENNKIKEEIYNKDETGRDIKCYVIGKGETILLYAFPDPGEAVGGTSIKVLTQLLLDEQSSISKMPYRFVIVPCLNFLDQPNNGVKNERLQKTRAQEVDWCLSDPRLETRAIIKIAKKYEPKLTFPLHDEWHSKEYVDPYLGVDPVISKKLATEITEIFAGYDMEMNSEYDDPEMGKGFFNMKSIGPEYKNCTFSLFAKMGHVFVCEVPYGKNLKASSLVEIQLSVFISFINGVFN</sequence>
<proteinExistence type="predicted"/>
<dbReference type="AlphaFoldDB" id="A0A2N5ZE71"/>
<comment type="caution">
    <text evidence="1">The sequence shown here is derived from an EMBL/GenBank/DDBJ whole genome shotgun (WGS) entry which is preliminary data.</text>
</comment>
<name>A0A2N5ZE71_MUIH1</name>
<dbReference type="Gene3D" id="3.40.630.10">
    <property type="entry name" value="Zn peptidases"/>
    <property type="match status" value="1"/>
</dbReference>
<evidence type="ECO:0000313" key="2">
    <source>
        <dbReference type="Proteomes" id="UP000234857"/>
    </source>
</evidence>
<dbReference type="EMBL" id="PKTG01000099">
    <property type="protein sequence ID" value="PLX16961.1"/>
    <property type="molecule type" value="Genomic_DNA"/>
</dbReference>
<evidence type="ECO:0008006" key="3">
    <source>
        <dbReference type="Google" id="ProtNLM"/>
    </source>
</evidence>
<reference evidence="1 2" key="1">
    <citation type="submission" date="2017-11" db="EMBL/GenBank/DDBJ databases">
        <title>Genome-resolved metagenomics identifies genetic mobility, metabolic interactions, and unexpected diversity in perchlorate-reducing communities.</title>
        <authorList>
            <person name="Barnum T.P."/>
            <person name="Figueroa I.A."/>
            <person name="Carlstrom C.I."/>
            <person name="Lucas L.N."/>
            <person name="Engelbrektson A.L."/>
            <person name="Coates J.D."/>
        </authorList>
    </citation>
    <scope>NUCLEOTIDE SEQUENCE [LARGE SCALE GENOMIC DNA]</scope>
    <source>
        <strain evidence="1">BM706</strain>
    </source>
</reference>